<dbReference type="Proteomes" id="UP001629744">
    <property type="component" value="Unassembled WGS sequence"/>
</dbReference>
<organism evidence="1 2">
    <name type="scientific">Prescottella soli</name>
    <dbReference type="NCBI Taxonomy" id="1543852"/>
    <lineage>
        <taxon>Bacteria</taxon>
        <taxon>Bacillati</taxon>
        <taxon>Actinomycetota</taxon>
        <taxon>Actinomycetes</taxon>
        <taxon>Mycobacteriales</taxon>
        <taxon>Nocardiaceae</taxon>
        <taxon>Prescottella</taxon>
    </lineage>
</organism>
<protein>
    <submittedName>
        <fullName evidence="1">Uncharacterized protein</fullName>
    </submittedName>
</protein>
<proteinExistence type="predicted"/>
<gene>
    <name evidence="1" type="ORF">ABEU19_002568</name>
</gene>
<evidence type="ECO:0000313" key="1">
    <source>
        <dbReference type="EMBL" id="MFM1729068.1"/>
    </source>
</evidence>
<dbReference type="RefSeq" id="WP_348606302.1">
    <property type="nucleotide sequence ID" value="NZ_CP157276.1"/>
</dbReference>
<comment type="caution">
    <text evidence="1">The sequence shown here is derived from an EMBL/GenBank/DDBJ whole genome shotgun (WGS) entry which is preliminary data.</text>
</comment>
<name>A0ABW9FWT5_9NOCA</name>
<sequence>MMRATVGVAEAGRLTAFVEAYLRFAETRARSSGALHGMCVLSGGQRLSPDNAPRRVAALAELFG</sequence>
<dbReference type="EMBL" id="JBDLNU010000003">
    <property type="protein sequence ID" value="MFM1729068.1"/>
    <property type="molecule type" value="Genomic_DNA"/>
</dbReference>
<evidence type="ECO:0000313" key="2">
    <source>
        <dbReference type="Proteomes" id="UP001629744"/>
    </source>
</evidence>
<reference evidence="1 2" key="1">
    <citation type="submission" date="2023-11" db="EMBL/GenBank/DDBJ databases">
        <authorList>
            <person name="Val-Calvo J."/>
            <person name="Scortti M."/>
            <person name="Vazquez-Boland J."/>
        </authorList>
    </citation>
    <scope>NUCLEOTIDE SEQUENCE [LARGE SCALE GENOMIC DNA]</scope>
    <source>
        <strain evidence="1 2">DSM 46662</strain>
    </source>
</reference>
<keyword evidence="2" id="KW-1185">Reference proteome</keyword>
<accession>A0ABW9FWT5</accession>